<dbReference type="AlphaFoldDB" id="A0A975BCJ1"/>
<protein>
    <submittedName>
        <fullName evidence="1">Uncharacterized protein</fullName>
    </submittedName>
</protein>
<evidence type="ECO:0000313" key="2">
    <source>
        <dbReference type="Proteomes" id="UP000663720"/>
    </source>
</evidence>
<keyword evidence="2" id="KW-1185">Reference proteome</keyword>
<dbReference type="EMBL" id="CP061799">
    <property type="protein sequence ID" value="QTA82773.1"/>
    <property type="molecule type" value="Genomic_DNA"/>
</dbReference>
<reference evidence="1" key="1">
    <citation type="journal article" date="2021" name="Microb. Physiol.">
        <title>Proteogenomic Insights into the Physiology of Marine, Sulfate-Reducing, Filamentous Desulfonema limicola and Desulfonema magnum.</title>
        <authorList>
            <person name="Schnaars V."/>
            <person name="Wohlbrand L."/>
            <person name="Scheve S."/>
            <person name="Hinrichs C."/>
            <person name="Reinhardt R."/>
            <person name="Rabus R."/>
        </authorList>
    </citation>
    <scope>NUCLEOTIDE SEQUENCE</scope>
    <source>
        <strain evidence="1">5ac10</strain>
    </source>
</reference>
<dbReference type="Proteomes" id="UP000663720">
    <property type="component" value="Chromosome"/>
</dbReference>
<sequence length="752" mass="87017">MKQTKPIENKELIKTKASLWAVFPNLETYHDFINENQPNALISFIRYAKLNGAIAEESEKSFEEFINQNKHEITVKEYDISNISLKDLPEKLQFDSFRWLCSRIKILIKKFELDIPSVSPTMFSRLNNEPANTNKKKNALRILAFWIGQERPAFSSFWNYETLLNLCPHDLNISKITEGARLAVSLQGRGDVINEATIKWLRTELKSCIQDMNIKYASIESGTSFHITEFSIKIPIQSATQNNFNHPKIYGKCIRDAIAIAHQISVRWILSPHNSPKKFLSVGIASGDFSELDIPLKTLINAKLQGDPIIRVTDYTHMCILINNIQVICCDNPIQIDVPDGSRLTLWWFIGLWSTIYWDFAPIILNKNSLASDDESKYFLKKALWFPDQLTSFRDLEKGNAAIINLFKFPQNALLGFEIAKTFFYRNMFFEANEILKIILSTEPKNLVARTLRINIFMQLSLKADLPYSIAETYYRWFENEAKFCLENCKVDEEFYCEYALAKLAQALKILRILRSDNDLDSIKRDSLSDLMIKTLKDSLSVFEKAATLSPTGYRSLYWYVLVSSFTDMLLKDNELIFNKKPFIDKHGCSMNTVVNMFKLLGWLPHDDMAINSDTIEFLKQRLWNAANTYNDTILNRGQKPSTTFYYAILNWDLNPFLDVKTARQVILWLREAINIAETVRKDNLYVFSTFRLNSDVISIDKFIEWVNILITEIEKRVGSYESLLNRKGDESITPEESGGFKLFCHLVDENI</sequence>
<organism evidence="1 2">
    <name type="scientific">Desulfonema limicola</name>
    <dbReference type="NCBI Taxonomy" id="45656"/>
    <lineage>
        <taxon>Bacteria</taxon>
        <taxon>Pseudomonadati</taxon>
        <taxon>Thermodesulfobacteriota</taxon>
        <taxon>Desulfobacteria</taxon>
        <taxon>Desulfobacterales</taxon>
        <taxon>Desulfococcaceae</taxon>
        <taxon>Desulfonema</taxon>
    </lineage>
</organism>
<name>A0A975BCJ1_9BACT</name>
<gene>
    <name evidence="1" type="ORF">dnl_51560</name>
</gene>
<accession>A0A975BCJ1</accession>
<proteinExistence type="predicted"/>
<dbReference type="KEGG" id="dli:dnl_51560"/>
<dbReference type="RefSeq" id="WP_207688662.1">
    <property type="nucleotide sequence ID" value="NZ_CP061799.1"/>
</dbReference>
<evidence type="ECO:0000313" key="1">
    <source>
        <dbReference type="EMBL" id="QTA82773.1"/>
    </source>
</evidence>